<accession>A0A8J7YR67</accession>
<evidence type="ECO:0000313" key="2">
    <source>
        <dbReference type="Proteomes" id="UP000716004"/>
    </source>
</evidence>
<dbReference type="AlphaFoldDB" id="A0A8J7YR67"/>
<dbReference type="Proteomes" id="UP000716004">
    <property type="component" value="Unassembled WGS sequence"/>
</dbReference>
<comment type="caution">
    <text evidence="1">The sequence shown here is derived from an EMBL/GenBank/DDBJ whole genome shotgun (WGS) entry which is preliminary data.</text>
</comment>
<reference evidence="1" key="1">
    <citation type="submission" date="2021-04" db="EMBL/GenBank/DDBJ databases">
        <title>Genomic insights into ecological role and evolution of a novel Thermoplasmata order Candidatus Sysuiplasmatales.</title>
        <authorList>
            <person name="Yuan Y."/>
        </authorList>
    </citation>
    <scope>NUCLEOTIDE SEQUENCE</scope>
    <source>
        <strain evidence="1">YP2-bin.285</strain>
    </source>
</reference>
<organism evidence="1 2">
    <name type="scientific">Candidatus Sysuiplasma superficiale</name>
    <dbReference type="NCBI Taxonomy" id="2823368"/>
    <lineage>
        <taxon>Archaea</taxon>
        <taxon>Methanobacteriati</taxon>
        <taxon>Thermoplasmatota</taxon>
        <taxon>Thermoplasmata</taxon>
        <taxon>Candidatus Sysuiplasmatales</taxon>
        <taxon>Candidatus Sysuiplasmataceae</taxon>
        <taxon>Candidatus Sysuiplasma</taxon>
    </lineage>
</organism>
<protein>
    <submittedName>
        <fullName evidence="1">ISNCY family transposase</fullName>
    </submittedName>
</protein>
<sequence length="365" mass="41752">MSIKPSIIICRYAVDHALIMITSEDIQRKLREIDDYLGRKYVLEHPPKKRDWRTYEQQFTLRIRTAMSELDPLIRQAVSVIHILQGPGHPHSLTLEQRVKLLLIKQLAGKSNRMSASMLVMYSMLSGIDVSYKTVERLYSDEEVQLAIHNLHVLILGRKDIQSPDATGDGTGYSLTVKKNYESHAQKLKDLAKENPEKDAENGAAAAPKEHKRRLFAYSFALMDLKTVMYIAFGSSMKSEREAFDRTMTVLSSLDIEMSSVMLDRYYSSPSYVDRFGNAKVYIIPKSNATLNGSLKWKHTMKDFVENTMAYLGEYHQRSNSESGFSADKKMLGWNIAQKRSDRIDNALFCTGVWHNLLNMGRPQQ</sequence>
<evidence type="ECO:0000313" key="1">
    <source>
        <dbReference type="EMBL" id="MBX8632868.1"/>
    </source>
</evidence>
<proteinExistence type="predicted"/>
<name>A0A8J7YR67_9ARCH</name>
<gene>
    <name evidence="1" type="ORF">J9259_10225</name>
</gene>
<dbReference type="EMBL" id="JAGVSJ010000097">
    <property type="protein sequence ID" value="MBX8632868.1"/>
    <property type="molecule type" value="Genomic_DNA"/>
</dbReference>